<organism evidence="3 4">
    <name type="scientific">Oerskovia jenensis</name>
    <dbReference type="NCBI Taxonomy" id="162169"/>
    <lineage>
        <taxon>Bacteria</taxon>
        <taxon>Bacillati</taxon>
        <taxon>Actinomycetota</taxon>
        <taxon>Actinomycetes</taxon>
        <taxon>Micrococcales</taxon>
        <taxon>Cellulomonadaceae</taxon>
        <taxon>Oerskovia</taxon>
    </lineage>
</organism>
<proteinExistence type="predicted"/>
<evidence type="ECO:0000313" key="4">
    <source>
        <dbReference type="Proteomes" id="UP000698059"/>
    </source>
</evidence>
<reference evidence="3 4" key="1">
    <citation type="submission" date="2021-01" db="EMBL/GenBank/DDBJ databases">
        <title>Sequencing the genomes of 1000 actinobacteria strains.</title>
        <authorList>
            <person name="Klenk H.-P."/>
        </authorList>
    </citation>
    <scope>NUCLEOTIDE SEQUENCE [LARGE SCALE GENOMIC DNA]</scope>
    <source>
        <strain evidence="3 4">DSM 46000</strain>
    </source>
</reference>
<feature type="compositionally biased region" description="Basic and acidic residues" evidence="1">
    <location>
        <begin position="38"/>
        <end position="48"/>
    </location>
</feature>
<keyword evidence="4" id="KW-1185">Reference proteome</keyword>
<protein>
    <recommendedName>
        <fullName evidence="5">LppX_LprAFG lipoprotein</fullName>
    </recommendedName>
</protein>
<evidence type="ECO:0000313" key="3">
    <source>
        <dbReference type="EMBL" id="MBM7479391.1"/>
    </source>
</evidence>
<dbReference type="Proteomes" id="UP000698059">
    <property type="component" value="Unassembled WGS sequence"/>
</dbReference>
<dbReference type="RefSeq" id="WP_205307330.1">
    <property type="nucleotide sequence ID" value="NZ_BAAAVF010000004.1"/>
</dbReference>
<evidence type="ECO:0000256" key="1">
    <source>
        <dbReference type="SAM" id="MobiDB-lite"/>
    </source>
</evidence>
<sequence>MRLVRGIAVLSVASVGVLGLAACSSGTDAPASTSTAADAEKAPAKESSSELTPENFAKRVTAAVIDAGSVTISMSTAAAGATMDVTGDIVMKDGKQQLAMTMAVPGSEEMQIRVVDGLIYLNLGTLSQGKFATIDPADTSNPMASSFEDLAEQMDPTTSVKELDGAIVSIEKDGEPVDVDGVKAQPYTIVVDTTKLSGSMKDEVDAAGGALPETLTYQYWIDADDRMRKVVTSVQGATVEMTFTNWGEDLQVVAPSAEEITTEPIF</sequence>
<evidence type="ECO:0008006" key="5">
    <source>
        <dbReference type="Google" id="ProtNLM"/>
    </source>
</evidence>
<dbReference type="PROSITE" id="PS51257">
    <property type="entry name" value="PROKAR_LIPOPROTEIN"/>
    <property type="match status" value="1"/>
</dbReference>
<gene>
    <name evidence="3" type="ORF">JOD49_002311</name>
</gene>
<dbReference type="EMBL" id="JAFBBO010000001">
    <property type="protein sequence ID" value="MBM7479391.1"/>
    <property type="molecule type" value="Genomic_DNA"/>
</dbReference>
<feature type="signal peptide" evidence="2">
    <location>
        <begin position="1"/>
        <end position="21"/>
    </location>
</feature>
<comment type="caution">
    <text evidence="3">The sequence shown here is derived from an EMBL/GenBank/DDBJ whole genome shotgun (WGS) entry which is preliminary data.</text>
</comment>
<feature type="region of interest" description="Disordered" evidence="1">
    <location>
        <begin position="26"/>
        <end position="53"/>
    </location>
</feature>
<keyword evidence="2" id="KW-0732">Signal</keyword>
<dbReference type="Gene3D" id="2.50.20.20">
    <property type="match status" value="1"/>
</dbReference>
<name>A0ABS2LG39_9CELL</name>
<feature type="compositionally biased region" description="Low complexity" evidence="1">
    <location>
        <begin position="26"/>
        <end position="37"/>
    </location>
</feature>
<dbReference type="SUPFAM" id="SSF89392">
    <property type="entry name" value="Prokaryotic lipoproteins and lipoprotein localization factors"/>
    <property type="match status" value="1"/>
</dbReference>
<feature type="chain" id="PRO_5045558668" description="LppX_LprAFG lipoprotein" evidence="2">
    <location>
        <begin position="22"/>
        <end position="266"/>
    </location>
</feature>
<evidence type="ECO:0000256" key="2">
    <source>
        <dbReference type="SAM" id="SignalP"/>
    </source>
</evidence>
<dbReference type="InterPro" id="IPR029046">
    <property type="entry name" value="LolA/LolB/LppX"/>
</dbReference>
<accession>A0ABS2LG39</accession>